<gene>
    <name evidence="2" type="ordered locus">Nmag_0994</name>
    <name evidence="3" type="ORF">C500_17496</name>
</gene>
<keyword evidence="4" id="KW-1185">Reference proteome</keyword>
<evidence type="ECO:0000313" key="2">
    <source>
        <dbReference type="EMBL" id="ADD04578.1"/>
    </source>
</evidence>
<dbReference type="STRING" id="547559.Nmag_0994"/>
<organism evidence="2 4">
    <name type="scientific">Natrialba magadii (strain ATCC 43099 / DSM 3394 / CCM 3739 / CIP 104546 / IAM 13178 / JCM 8861 / NBRC 102185 / NCIMB 2190 / MS3)</name>
    <name type="common">Natronobacterium magadii</name>
    <dbReference type="NCBI Taxonomy" id="547559"/>
    <lineage>
        <taxon>Archaea</taxon>
        <taxon>Methanobacteriati</taxon>
        <taxon>Methanobacteriota</taxon>
        <taxon>Stenosarchaea group</taxon>
        <taxon>Halobacteria</taxon>
        <taxon>Halobacteriales</taxon>
        <taxon>Natrialbaceae</taxon>
        <taxon>Natrialba</taxon>
    </lineage>
</organism>
<dbReference type="Proteomes" id="UP000001879">
    <property type="component" value="Chromosome"/>
</dbReference>
<dbReference type="eggNOG" id="arCOG10766">
    <property type="taxonomic scope" value="Archaea"/>
</dbReference>
<dbReference type="Proteomes" id="UP000011543">
    <property type="component" value="Unassembled WGS sequence"/>
</dbReference>
<dbReference type="KEGG" id="nmg:Nmag_0994"/>
<reference evidence="2" key="4">
    <citation type="submission" date="2016-09" db="EMBL/GenBank/DDBJ databases">
        <authorList>
            <person name="Pfeiffer F."/>
        </authorList>
    </citation>
    <scope>NUCLEOTIDE SEQUENCE</scope>
    <source>
        <strain evidence="2">ATCC 43099</strain>
    </source>
</reference>
<reference evidence="4" key="1">
    <citation type="submission" date="2010-02" db="EMBL/GenBank/DDBJ databases">
        <title>Complete sequence of chromosome of Natrialba magadii ATCC 43099.</title>
        <authorList>
            <consortium name="US DOE Joint Genome Institute"/>
            <person name="Lucas S."/>
            <person name="Copeland A."/>
            <person name="Lapidus A."/>
            <person name="Cheng J.-F."/>
            <person name="Bruce D."/>
            <person name="Goodwin L."/>
            <person name="Pitluck S."/>
            <person name="Davenport K."/>
            <person name="Saunders E."/>
            <person name="Detter J.C."/>
            <person name="Han C."/>
            <person name="Tapia R."/>
            <person name="Land M."/>
            <person name="Hauser L."/>
            <person name="Kyrpides N."/>
            <person name="Mikhailova N."/>
            <person name="De Castro R.E."/>
            <person name="Maupin-Furlow J.A."/>
            <person name="Woyke T."/>
        </authorList>
    </citation>
    <scope>NUCLEOTIDE SEQUENCE [LARGE SCALE GENOMIC DNA]</scope>
    <source>
        <strain evidence="4">ATCC 43099 / DSM 3394 / CCM 3739 / CIP 104546 / IAM 13178 / JCM 8861 / NBRC 102185 / NCIMB 2190 / MS3</strain>
    </source>
</reference>
<evidence type="ECO:0000313" key="3">
    <source>
        <dbReference type="EMBL" id="ELY25235.1"/>
    </source>
</evidence>
<feature type="region of interest" description="Disordered" evidence="1">
    <location>
        <begin position="1"/>
        <end position="32"/>
    </location>
</feature>
<evidence type="ECO:0000313" key="5">
    <source>
        <dbReference type="Proteomes" id="UP000011543"/>
    </source>
</evidence>
<reference evidence="2 4" key="2">
    <citation type="journal article" date="2012" name="BMC Genomics">
        <title>A comparative genomics perspective on the genetic content of the alkaliphilic haloarchaeon Natrialba magadii ATCC 43099T.</title>
        <authorList>
            <person name="Siddaramappa S."/>
            <person name="Challacombe J.F."/>
            <person name="Decastro R.E."/>
            <person name="Pfeiffer F."/>
            <person name="Sastre D.E."/>
            <person name="Gimenez M.I."/>
            <person name="Paggi R.A."/>
            <person name="Detter J.C."/>
            <person name="Davenport K.W."/>
            <person name="Goodwin L.A."/>
            <person name="Kyrpides N."/>
            <person name="Tapia R."/>
            <person name="Pitluck S."/>
            <person name="Lucas S."/>
            <person name="Woyke T."/>
            <person name="Maupin-Furlow J.A."/>
        </authorList>
    </citation>
    <scope>NUCLEOTIDE SEQUENCE [LARGE SCALE GENOMIC DNA]</scope>
    <source>
        <strain evidence="2">ATCC 43099</strain>
        <strain evidence="4">ATCC 43099 / DSM 3394 / CCM 3739 / CIP 104546 / IAM 13178 / JCM 8861 / NBRC 102185 / NCIMB 2190 / MS3</strain>
    </source>
</reference>
<evidence type="ECO:0000256" key="1">
    <source>
        <dbReference type="SAM" id="MobiDB-lite"/>
    </source>
</evidence>
<feature type="compositionally biased region" description="Basic and acidic residues" evidence="1">
    <location>
        <begin position="8"/>
        <end position="32"/>
    </location>
</feature>
<accession>D3SQU0</accession>
<dbReference type="PaxDb" id="547559-Nmag_0994"/>
<dbReference type="AlphaFoldDB" id="D3SQU0"/>
<evidence type="ECO:0000313" key="4">
    <source>
        <dbReference type="Proteomes" id="UP000001879"/>
    </source>
</evidence>
<reference evidence="3 5" key="3">
    <citation type="journal article" date="2014" name="PLoS Genet.">
        <title>Phylogenetically driven sequencing of extremely halophilic archaea reveals strategies for static and dynamic osmo-response.</title>
        <authorList>
            <person name="Becker E.A."/>
            <person name="Seitzer P.M."/>
            <person name="Tritt A."/>
            <person name="Larsen D."/>
            <person name="Krusor M."/>
            <person name="Yao A.I."/>
            <person name="Wu D."/>
            <person name="Madern D."/>
            <person name="Eisen J.A."/>
            <person name="Darling A.E."/>
            <person name="Facciotti M.T."/>
        </authorList>
    </citation>
    <scope>NUCLEOTIDE SEQUENCE [LARGE SCALE GENOMIC DNA]</scope>
    <source>
        <strain evidence="5">ATCC 43099 / DSM 3394 / CCM 3739 / CIP 104546 / IAM 13178 / JCM 8861 / NBRC 102185 / NCIMB 2190 / MS3</strain>
        <strain evidence="3">MS-3</strain>
    </source>
</reference>
<proteinExistence type="predicted"/>
<sequence length="74" mass="8473">MSMTLIVDRSDDRSRSDLTEDEASHSEATQRERIEVTELHAAGVEEFIHDQTDVDTDQVSLEHRGARTYLVLEE</sequence>
<name>D3SQU0_NATMM</name>
<dbReference type="HOGENOM" id="CLU_2597839_0_0_2"/>
<dbReference type="EMBL" id="AOHS01000056">
    <property type="protein sequence ID" value="ELY25235.1"/>
    <property type="molecule type" value="Genomic_DNA"/>
</dbReference>
<dbReference type="PATRIC" id="fig|547559.17.peg.3441"/>
<protein>
    <submittedName>
        <fullName evidence="2">Uncharacterized protein</fullName>
    </submittedName>
</protein>
<dbReference type="EMBL" id="CP001932">
    <property type="protein sequence ID" value="ADD04578.1"/>
    <property type="molecule type" value="Genomic_DNA"/>
</dbReference>